<evidence type="ECO:0000313" key="2">
    <source>
        <dbReference type="EMBL" id="CAB4168736.1"/>
    </source>
</evidence>
<feature type="compositionally biased region" description="Low complexity" evidence="1">
    <location>
        <begin position="575"/>
        <end position="595"/>
    </location>
</feature>
<evidence type="ECO:0000313" key="3">
    <source>
        <dbReference type="EMBL" id="CAB4181605.1"/>
    </source>
</evidence>
<accession>A0A6J5RPG6</accession>
<dbReference type="EMBL" id="LR796833">
    <property type="protein sequence ID" value="CAB4168736.1"/>
    <property type="molecule type" value="Genomic_DNA"/>
</dbReference>
<feature type="region of interest" description="Disordered" evidence="1">
    <location>
        <begin position="1"/>
        <end position="77"/>
    </location>
</feature>
<dbReference type="EMBL" id="LR797249">
    <property type="protein sequence ID" value="CAB4195511.1"/>
    <property type="molecule type" value="Genomic_DNA"/>
</dbReference>
<sequence length="773" mass="81649">MLEEQPASEQLSPEEEGQLNDLLGSGRQSPNPLRPSGTGEGSDLSDQEQSQLDDLINSNNKPTMKATASAEAPSTLVTRLRRPVAGAGEPEPTWGETFQGAGKNLLPSSARLIGETAKALTINLPETAQSIGQIISGLSSKTAGAFGYQQTPEEKQKKEAVVDALGRHYAETYGSVEGFKKALAKDPASILADLSLPFSGGAGALAKTAKVGSLAEKALALTAKGAQYLDPTQAALSVAGSVAKVPTAVLRGLSSARSGVAYSSLTDVYNLAKQGNKVQKEAFDLGRKATEPVIFERVHNSFDSAAQKASDAYVNNMGNLAQEPANWGRVLSKIDQEIGKIQKINPKTGEKFVVSGNENTLKELETARKDVVNYQDAGGNISEADAYKRSLYNIVYGRSSGDRAAKDALGRIAKETRDSVEAIDKNYATIMDQWQEWLNLSNELKSAGAAGSKAGDTAALEKLMKALKKPEKRKNTIDVLTEHDEGIPYLLAGYATKPMFRGAPNIMDLALGGLGSYLFTHPAGAVGAAYAMSPRAGSMTQTALGTLDKYGSAATSKPITYTAEQLRPGEEGVFPEASVAPSAEGEASAALSSEPRNARNNNPGNIKDGPFAKDLPGYKGSDGTFAIFETPEAGSNALEKLLGSYINQGYNTVSKIIERYAPVGAENSAESSSNYIRTVAKKLGVDPNQEIGLDTVKNLMRAISGFEGEEIAAAGGRIGRASGGRAVNHADMAEKLVRQAERVKKVQGEGTEALLDHQDDAIISALEIANRHI</sequence>
<evidence type="ECO:0000313" key="5">
    <source>
        <dbReference type="EMBL" id="CAB4210564.1"/>
    </source>
</evidence>
<name>A0A6J5RPG6_9CAUD</name>
<reference evidence="4" key="1">
    <citation type="submission" date="2020-05" db="EMBL/GenBank/DDBJ databases">
        <authorList>
            <person name="Chiriac C."/>
            <person name="Salcher M."/>
            <person name="Ghai R."/>
            <person name="Kavagutti S V."/>
        </authorList>
    </citation>
    <scope>NUCLEOTIDE SEQUENCE</scope>
</reference>
<protein>
    <submittedName>
        <fullName evidence="4">Uncharacterized protein</fullName>
    </submittedName>
</protein>
<evidence type="ECO:0000256" key="1">
    <source>
        <dbReference type="SAM" id="MobiDB-lite"/>
    </source>
</evidence>
<dbReference type="EMBL" id="LR797012">
    <property type="protein sequence ID" value="CAB4181605.1"/>
    <property type="molecule type" value="Genomic_DNA"/>
</dbReference>
<gene>
    <name evidence="3" type="ORF">UFOVP1069_51</name>
    <name evidence="4" type="ORF">UFOVP1301_16</name>
    <name evidence="5" type="ORF">UFOVP1415_25</name>
    <name evidence="2" type="ORF">UFOVP894_49</name>
</gene>
<dbReference type="EMBL" id="LR797372">
    <property type="protein sequence ID" value="CAB4210564.1"/>
    <property type="molecule type" value="Genomic_DNA"/>
</dbReference>
<feature type="region of interest" description="Disordered" evidence="1">
    <location>
        <begin position="575"/>
        <end position="613"/>
    </location>
</feature>
<evidence type="ECO:0000313" key="4">
    <source>
        <dbReference type="EMBL" id="CAB4195511.1"/>
    </source>
</evidence>
<proteinExistence type="predicted"/>
<organism evidence="4">
    <name type="scientific">uncultured Caudovirales phage</name>
    <dbReference type="NCBI Taxonomy" id="2100421"/>
    <lineage>
        <taxon>Viruses</taxon>
        <taxon>Duplodnaviria</taxon>
        <taxon>Heunggongvirae</taxon>
        <taxon>Uroviricota</taxon>
        <taxon>Caudoviricetes</taxon>
        <taxon>Peduoviridae</taxon>
        <taxon>Maltschvirus</taxon>
        <taxon>Maltschvirus maltsch</taxon>
    </lineage>
</organism>
<feature type="compositionally biased region" description="Low complexity" evidence="1">
    <location>
        <begin position="42"/>
        <end position="55"/>
    </location>
</feature>